<dbReference type="OrthoDB" id="5775978at2759"/>
<feature type="compositionally biased region" description="Polar residues" evidence="1">
    <location>
        <begin position="75"/>
        <end position="85"/>
    </location>
</feature>
<feature type="compositionally biased region" description="Basic and acidic residues" evidence="1">
    <location>
        <begin position="1"/>
        <end position="11"/>
    </location>
</feature>
<proteinExistence type="predicted"/>
<evidence type="ECO:0000313" key="2">
    <source>
        <dbReference type="EMBL" id="CAI5448982.1"/>
    </source>
</evidence>
<dbReference type="AlphaFoldDB" id="A0A9P1IPS1"/>
<dbReference type="Proteomes" id="UP001152747">
    <property type="component" value="Unassembled WGS sequence"/>
</dbReference>
<feature type="region of interest" description="Disordered" evidence="1">
    <location>
        <begin position="1"/>
        <end position="85"/>
    </location>
</feature>
<keyword evidence="3" id="KW-1185">Reference proteome</keyword>
<gene>
    <name evidence="2" type="ORF">CAMP_LOCUS11619</name>
</gene>
<evidence type="ECO:0000256" key="1">
    <source>
        <dbReference type="SAM" id="MobiDB-lite"/>
    </source>
</evidence>
<accession>A0A9P1IPS1</accession>
<protein>
    <submittedName>
        <fullName evidence="2">Uncharacterized protein</fullName>
    </submittedName>
</protein>
<feature type="compositionally biased region" description="Basic and acidic residues" evidence="1">
    <location>
        <begin position="30"/>
        <end position="44"/>
    </location>
</feature>
<organism evidence="2 3">
    <name type="scientific">Caenorhabditis angaria</name>
    <dbReference type="NCBI Taxonomy" id="860376"/>
    <lineage>
        <taxon>Eukaryota</taxon>
        <taxon>Metazoa</taxon>
        <taxon>Ecdysozoa</taxon>
        <taxon>Nematoda</taxon>
        <taxon>Chromadorea</taxon>
        <taxon>Rhabditida</taxon>
        <taxon>Rhabditina</taxon>
        <taxon>Rhabditomorpha</taxon>
        <taxon>Rhabditoidea</taxon>
        <taxon>Rhabditidae</taxon>
        <taxon>Peloderinae</taxon>
        <taxon>Caenorhabditis</taxon>
    </lineage>
</organism>
<dbReference type="EMBL" id="CANHGI010000004">
    <property type="protein sequence ID" value="CAI5448982.1"/>
    <property type="molecule type" value="Genomic_DNA"/>
</dbReference>
<comment type="caution">
    <text evidence="2">The sequence shown here is derived from an EMBL/GenBank/DDBJ whole genome shotgun (WGS) entry which is preliminary data.</text>
</comment>
<name>A0A9P1IPS1_9PELO</name>
<sequence length="237" mass="27214">MSNVKKSDVNQKKGLPTVCTPIPSDQSSIIEREANRKIDSEKSSKSSKSSRSLNSKRKHKKQNIIIVKPCDSDENNSSTTPEKKSVASTPVSITSCIDSSFLRYSVPIQMYFMQRRIGSTEIPTDGRLRQPLIYIIKKVMAKIDNHFTFYVFASTFEIRWKRPKNALMKKAASDNIFRTLLKPTTVDFSLIELMKLMELDEMKNLNLYIFIKDINEDKLVEKTDSNAWKFDSVLESK</sequence>
<reference evidence="2" key="1">
    <citation type="submission" date="2022-11" db="EMBL/GenBank/DDBJ databases">
        <authorList>
            <person name="Kikuchi T."/>
        </authorList>
    </citation>
    <scope>NUCLEOTIDE SEQUENCE</scope>
    <source>
        <strain evidence="2">PS1010</strain>
    </source>
</reference>
<evidence type="ECO:0000313" key="3">
    <source>
        <dbReference type="Proteomes" id="UP001152747"/>
    </source>
</evidence>